<dbReference type="Proteomes" id="UP001197875">
    <property type="component" value="Unassembled WGS sequence"/>
</dbReference>
<name>A0AAE3DRF7_9FIRM</name>
<feature type="domain" description="DUF3887" evidence="2">
    <location>
        <begin position="47"/>
        <end position="135"/>
    </location>
</feature>
<organism evidence="3 4">
    <name type="scientific">Fusicatenibacter faecihominis</name>
    <dbReference type="NCBI Taxonomy" id="2881276"/>
    <lineage>
        <taxon>Bacteria</taxon>
        <taxon>Bacillati</taxon>
        <taxon>Bacillota</taxon>
        <taxon>Clostridia</taxon>
        <taxon>Lachnospirales</taxon>
        <taxon>Lachnospiraceae</taxon>
        <taxon>Fusicatenibacter</taxon>
    </lineage>
</organism>
<sequence length="138" mass="15378">MMKKRYGWKLLVLAALMALLAVGCSKSSKLPDGFTEEGVKTQAEADIKLAESNDFEGWKARFAASLQSSITEDVYQPYLDMLAKKGDFESFGKTAFVGQEKDGQKYAAVIYVVKYAEGEIKYTVGYDEDMKLVQFVAQ</sequence>
<evidence type="ECO:0000313" key="4">
    <source>
        <dbReference type="Proteomes" id="UP001197875"/>
    </source>
</evidence>
<dbReference type="InterPro" id="IPR024981">
    <property type="entry name" value="DUF3887"/>
</dbReference>
<dbReference type="RefSeq" id="WP_227614602.1">
    <property type="nucleotide sequence ID" value="NZ_JAJEPR010000006.1"/>
</dbReference>
<proteinExistence type="predicted"/>
<keyword evidence="4" id="KW-1185">Reference proteome</keyword>
<dbReference type="AlphaFoldDB" id="A0AAE3DRF7"/>
<keyword evidence="1" id="KW-0732">Signal</keyword>
<feature type="signal peptide" evidence="1">
    <location>
        <begin position="1"/>
        <end position="23"/>
    </location>
</feature>
<dbReference type="PROSITE" id="PS51257">
    <property type="entry name" value="PROKAR_LIPOPROTEIN"/>
    <property type="match status" value="1"/>
</dbReference>
<dbReference type="Pfam" id="PF13026">
    <property type="entry name" value="DUF3887"/>
    <property type="match status" value="1"/>
</dbReference>
<protein>
    <submittedName>
        <fullName evidence="3">DUF3887 domain-containing protein</fullName>
    </submittedName>
</protein>
<dbReference type="Gene3D" id="3.10.450.590">
    <property type="match status" value="1"/>
</dbReference>
<comment type="caution">
    <text evidence="3">The sequence shown here is derived from an EMBL/GenBank/DDBJ whole genome shotgun (WGS) entry which is preliminary data.</text>
</comment>
<evidence type="ECO:0000259" key="2">
    <source>
        <dbReference type="Pfam" id="PF13026"/>
    </source>
</evidence>
<evidence type="ECO:0000313" key="3">
    <source>
        <dbReference type="EMBL" id="MCC2189185.1"/>
    </source>
</evidence>
<evidence type="ECO:0000256" key="1">
    <source>
        <dbReference type="SAM" id="SignalP"/>
    </source>
</evidence>
<dbReference type="EMBL" id="JAJEPR010000006">
    <property type="protein sequence ID" value="MCC2189185.1"/>
    <property type="molecule type" value="Genomic_DNA"/>
</dbReference>
<reference evidence="3 4" key="1">
    <citation type="submission" date="2021-10" db="EMBL/GenBank/DDBJ databases">
        <title>Anaerobic single-cell dispensing facilitates the cultivation of human gut bacteria.</title>
        <authorList>
            <person name="Afrizal A."/>
        </authorList>
    </citation>
    <scope>NUCLEOTIDE SEQUENCE [LARGE SCALE GENOMIC DNA]</scope>
    <source>
        <strain evidence="3 4">CLA-AA-H277</strain>
    </source>
</reference>
<accession>A0AAE3DRF7</accession>
<feature type="chain" id="PRO_5042027489" evidence="1">
    <location>
        <begin position="24"/>
        <end position="138"/>
    </location>
</feature>
<gene>
    <name evidence="3" type="ORF">LKD71_05050</name>
</gene>